<evidence type="ECO:0000259" key="2">
    <source>
        <dbReference type="PROSITE" id="PS50883"/>
    </source>
</evidence>
<dbReference type="SMART" id="SM00052">
    <property type="entry name" value="EAL"/>
    <property type="match status" value="1"/>
</dbReference>
<dbReference type="Pfam" id="PF00672">
    <property type="entry name" value="HAMP"/>
    <property type="match status" value="1"/>
</dbReference>
<protein>
    <submittedName>
        <fullName evidence="5">EAL domain-containing protein</fullName>
    </submittedName>
</protein>
<dbReference type="PANTHER" id="PTHR33121:SF70">
    <property type="entry name" value="SIGNALING PROTEIN YKOW"/>
    <property type="match status" value="1"/>
</dbReference>
<dbReference type="CDD" id="cd01949">
    <property type="entry name" value="GGDEF"/>
    <property type="match status" value="1"/>
</dbReference>
<comment type="caution">
    <text evidence="5">The sequence shown here is derived from an EMBL/GenBank/DDBJ whole genome shotgun (WGS) entry which is preliminary data.</text>
</comment>
<evidence type="ECO:0000313" key="5">
    <source>
        <dbReference type="EMBL" id="MBD8892122.1"/>
    </source>
</evidence>
<dbReference type="NCBIfam" id="TIGR00254">
    <property type="entry name" value="GGDEF"/>
    <property type="match status" value="1"/>
</dbReference>
<dbReference type="InterPro" id="IPR050706">
    <property type="entry name" value="Cyclic-di-GMP_PDE-like"/>
</dbReference>
<keyword evidence="6" id="KW-1185">Reference proteome</keyword>
<dbReference type="CDD" id="cd01948">
    <property type="entry name" value="EAL"/>
    <property type="match status" value="1"/>
</dbReference>
<dbReference type="InterPro" id="IPR001633">
    <property type="entry name" value="EAL_dom"/>
</dbReference>
<dbReference type="SMART" id="SM00267">
    <property type="entry name" value="GGDEF"/>
    <property type="match status" value="1"/>
</dbReference>
<proteinExistence type="predicted"/>
<dbReference type="InterPro" id="IPR043128">
    <property type="entry name" value="Rev_trsase/Diguanyl_cyclase"/>
</dbReference>
<name>A0ABR9CPB3_9HYPH</name>
<dbReference type="InterPro" id="IPR000160">
    <property type="entry name" value="GGDEF_dom"/>
</dbReference>
<dbReference type="SUPFAM" id="SSF158472">
    <property type="entry name" value="HAMP domain-like"/>
    <property type="match status" value="1"/>
</dbReference>
<dbReference type="SUPFAM" id="SSF55073">
    <property type="entry name" value="Nucleotide cyclase"/>
    <property type="match status" value="1"/>
</dbReference>
<feature type="domain" description="EAL" evidence="2">
    <location>
        <begin position="435"/>
        <end position="688"/>
    </location>
</feature>
<dbReference type="InterPro" id="IPR003660">
    <property type="entry name" value="HAMP_dom"/>
</dbReference>
<reference evidence="6" key="1">
    <citation type="submission" date="2020-09" db="EMBL/GenBank/DDBJ databases">
        <title>The genome sequence of strain Labrenzia suaedae 4C16A.</title>
        <authorList>
            <person name="Liu Y."/>
        </authorList>
    </citation>
    <scope>NUCLEOTIDE SEQUENCE [LARGE SCALE GENOMIC DNA]</scope>
    <source>
        <strain evidence="6">4C16A</strain>
    </source>
</reference>
<dbReference type="PROSITE" id="PS50885">
    <property type="entry name" value="HAMP"/>
    <property type="match status" value="1"/>
</dbReference>
<feature type="transmembrane region" description="Helical" evidence="1">
    <location>
        <begin position="175"/>
        <end position="199"/>
    </location>
</feature>
<feature type="domain" description="HAMP" evidence="3">
    <location>
        <begin position="199"/>
        <end position="251"/>
    </location>
</feature>
<sequence>MALTAVSRFPWQKLLQRVFVRSTVYMALLLTVFALLIATTTFYIQAGKIEEEAREHASQLTVIVAPVAARELVQRNYRGLDQMMTSLASEKHVVSARVYGPEGHLVASDDGSRRRLPARMIDVDVLRAIFNNASYFRENSGHVELIQPAVLDGTVAGAVTVLLSKEELLGLRTAIIIQFSLLIVAMCVLFLPLVAYLMYRSTHGISQLTRTANEAAQGYLDANIPTDTPGEVGELQTAVRTMVTSWSKTIQSVEYLANMDSVTGLPNRLKFENTATQLIEFNPKARGGLLLLDLDRFKAVNDTFGHAIGDQLLKLVGERITATLNEFMDGRPGAKPFIARFSGDEFTILLPGTDDREQLAGLAELLLARISRPFKIDHLSLRTRASIGIAVYPEDARSESELLRCADMAMFRAKQNGRDQVMMFDQRIRDEARERNRIEQCLRDAEENAELEVHYQPKIDMISGKWVGAEALLRWTHPELGRVSPVKFIPIAEECGMMGPIGEFVLRRSLAQMKELIDEGFDLTVAVNVAPVQLRSPYFTDRTLGILGESGYPLERLELEITESGVMESPGYVEKQIAPIREEGVRFAIDDFGTGYSSLSNLATMPFDTLKIDRSFVMSMAESEDRRVIVQLILTMAKQLRMKTVAEGIETESQLAALKEWGASYGQGYLWSTPVPFAEFARIVRGQAKEGSGTAVAPELVSA</sequence>
<keyword evidence="1" id="KW-0472">Membrane</keyword>
<evidence type="ECO:0000259" key="4">
    <source>
        <dbReference type="PROSITE" id="PS50887"/>
    </source>
</evidence>
<keyword evidence="1" id="KW-1133">Transmembrane helix</keyword>
<dbReference type="InterPro" id="IPR035919">
    <property type="entry name" value="EAL_sf"/>
</dbReference>
<accession>A0ABR9CPB3</accession>
<dbReference type="Gene3D" id="6.10.340.10">
    <property type="match status" value="1"/>
</dbReference>
<dbReference type="CDD" id="cd06225">
    <property type="entry name" value="HAMP"/>
    <property type="match status" value="1"/>
</dbReference>
<reference evidence="5 6" key="2">
    <citation type="journal article" date="2021" name="Int. J. Syst. Evol. Microbiol.">
        <title>Roseibium litorale sp. nov., isolated from a tidal flat sediment and proposal for the reclassification of Labrenzia polysiphoniae as Roseibium polysiphoniae comb. nov.</title>
        <authorList>
            <person name="Liu Y."/>
            <person name="Pei T."/>
            <person name="Du J."/>
            <person name="Chao M."/>
            <person name="Deng M.R."/>
            <person name="Zhu H."/>
        </authorList>
    </citation>
    <scope>NUCLEOTIDE SEQUENCE [LARGE SCALE GENOMIC DNA]</scope>
    <source>
        <strain evidence="5 6">4C16A</strain>
    </source>
</reference>
<feature type="transmembrane region" description="Helical" evidence="1">
    <location>
        <begin position="24"/>
        <end position="44"/>
    </location>
</feature>
<dbReference type="SUPFAM" id="SSF141868">
    <property type="entry name" value="EAL domain-like"/>
    <property type="match status" value="1"/>
</dbReference>
<dbReference type="PROSITE" id="PS50883">
    <property type="entry name" value="EAL"/>
    <property type="match status" value="1"/>
</dbReference>
<keyword evidence="1" id="KW-0812">Transmembrane</keyword>
<dbReference type="SMART" id="SM00304">
    <property type="entry name" value="HAMP"/>
    <property type="match status" value="1"/>
</dbReference>
<dbReference type="Pfam" id="PF00990">
    <property type="entry name" value="GGDEF"/>
    <property type="match status" value="1"/>
</dbReference>
<evidence type="ECO:0000259" key="3">
    <source>
        <dbReference type="PROSITE" id="PS50885"/>
    </source>
</evidence>
<dbReference type="Gene3D" id="3.30.70.270">
    <property type="match status" value="1"/>
</dbReference>
<dbReference type="Pfam" id="PF00563">
    <property type="entry name" value="EAL"/>
    <property type="match status" value="1"/>
</dbReference>
<gene>
    <name evidence="5" type="ORF">IG616_11215</name>
</gene>
<feature type="domain" description="GGDEF" evidence="4">
    <location>
        <begin position="285"/>
        <end position="426"/>
    </location>
</feature>
<evidence type="ECO:0000256" key="1">
    <source>
        <dbReference type="SAM" id="Phobius"/>
    </source>
</evidence>
<dbReference type="PROSITE" id="PS50887">
    <property type="entry name" value="GGDEF"/>
    <property type="match status" value="1"/>
</dbReference>
<organism evidence="5 6">
    <name type="scientific">Roseibium litorale</name>
    <dbReference type="NCBI Taxonomy" id="2803841"/>
    <lineage>
        <taxon>Bacteria</taxon>
        <taxon>Pseudomonadati</taxon>
        <taxon>Pseudomonadota</taxon>
        <taxon>Alphaproteobacteria</taxon>
        <taxon>Hyphomicrobiales</taxon>
        <taxon>Stappiaceae</taxon>
        <taxon>Roseibium</taxon>
    </lineage>
</organism>
<dbReference type="EMBL" id="JACYXI010000006">
    <property type="protein sequence ID" value="MBD8892122.1"/>
    <property type="molecule type" value="Genomic_DNA"/>
</dbReference>
<dbReference type="RefSeq" id="WP_192148243.1">
    <property type="nucleotide sequence ID" value="NZ_JACYXI010000006.1"/>
</dbReference>
<dbReference type="Gene3D" id="3.20.20.450">
    <property type="entry name" value="EAL domain"/>
    <property type="match status" value="1"/>
</dbReference>
<evidence type="ECO:0000313" key="6">
    <source>
        <dbReference type="Proteomes" id="UP000632063"/>
    </source>
</evidence>
<dbReference type="InterPro" id="IPR029787">
    <property type="entry name" value="Nucleotide_cyclase"/>
</dbReference>
<dbReference type="PANTHER" id="PTHR33121">
    <property type="entry name" value="CYCLIC DI-GMP PHOSPHODIESTERASE PDEF"/>
    <property type="match status" value="1"/>
</dbReference>
<dbReference type="Proteomes" id="UP000632063">
    <property type="component" value="Unassembled WGS sequence"/>
</dbReference>